<reference evidence="3 4" key="1">
    <citation type="submission" date="2024-06" db="EMBL/GenBank/DDBJ databases">
        <title>The Natural Products Discovery Center: Release of the First 8490 Sequenced Strains for Exploring Actinobacteria Biosynthetic Diversity.</title>
        <authorList>
            <person name="Kalkreuter E."/>
            <person name="Kautsar S.A."/>
            <person name="Yang D."/>
            <person name="Bader C.D."/>
            <person name="Teijaro C.N."/>
            <person name="Fluegel L."/>
            <person name="Davis C.M."/>
            <person name="Simpson J.R."/>
            <person name="Lauterbach L."/>
            <person name="Steele A.D."/>
            <person name="Gui C."/>
            <person name="Meng S."/>
            <person name="Li G."/>
            <person name="Viehrig K."/>
            <person name="Ye F."/>
            <person name="Su P."/>
            <person name="Kiefer A.F."/>
            <person name="Nichols A."/>
            <person name="Cepeda A.J."/>
            <person name="Yan W."/>
            <person name="Fan B."/>
            <person name="Jiang Y."/>
            <person name="Adhikari A."/>
            <person name="Zheng C.-J."/>
            <person name="Schuster L."/>
            <person name="Cowan T.M."/>
            <person name="Smanski M.J."/>
            <person name="Chevrette M.G."/>
            <person name="De Carvalho L.P.S."/>
            <person name="Shen B."/>
        </authorList>
    </citation>
    <scope>NUCLEOTIDE SEQUENCE [LARGE SCALE GENOMIC DNA]</scope>
    <source>
        <strain evidence="3 4">NPDC006337</strain>
    </source>
</reference>
<dbReference type="Pfam" id="PF07690">
    <property type="entry name" value="MFS_1"/>
    <property type="match status" value="1"/>
</dbReference>
<feature type="transmembrane region" description="Helical" evidence="2">
    <location>
        <begin position="330"/>
        <end position="355"/>
    </location>
</feature>
<keyword evidence="2" id="KW-1133">Transmembrane helix</keyword>
<keyword evidence="2" id="KW-0472">Membrane</keyword>
<dbReference type="PANTHER" id="PTHR23542:SF1">
    <property type="entry name" value="MAJOR FACILITATOR SUPERFAMILY (MFS) PROFILE DOMAIN-CONTAINING PROTEIN"/>
    <property type="match status" value="1"/>
</dbReference>
<evidence type="ECO:0000313" key="3">
    <source>
        <dbReference type="EMBL" id="MEU0709963.1"/>
    </source>
</evidence>
<feature type="transmembrane region" description="Helical" evidence="2">
    <location>
        <begin position="141"/>
        <end position="160"/>
    </location>
</feature>
<evidence type="ECO:0000256" key="2">
    <source>
        <dbReference type="SAM" id="Phobius"/>
    </source>
</evidence>
<feature type="transmembrane region" description="Helical" evidence="2">
    <location>
        <begin position="47"/>
        <end position="65"/>
    </location>
</feature>
<accession>A0ABV2W8T6</accession>
<dbReference type="SUPFAM" id="SSF103473">
    <property type="entry name" value="MFS general substrate transporter"/>
    <property type="match status" value="1"/>
</dbReference>
<dbReference type="InterPro" id="IPR011701">
    <property type="entry name" value="MFS"/>
</dbReference>
<feature type="transmembrane region" description="Helical" evidence="2">
    <location>
        <begin position="166"/>
        <end position="186"/>
    </location>
</feature>
<feature type="transmembrane region" description="Helical" evidence="2">
    <location>
        <begin position="207"/>
        <end position="229"/>
    </location>
</feature>
<dbReference type="RefSeq" id="WP_359656076.1">
    <property type="nucleotide sequence ID" value="NZ_JBEXZO010000001.1"/>
</dbReference>
<dbReference type="Proteomes" id="UP001550378">
    <property type="component" value="Unassembled WGS sequence"/>
</dbReference>
<feature type="transmembrane region" description="Helical" evidence="2">
    <location>
        <begin position="361"/>
        <end position="378"/>
    </location>
</feature>
<gene>
    <name evidence="3" type="ORF">ABZ508_21630</name>
</gene>
<sequence>MAYRGLADRRMVTWSCVVATSRLPVAMAPLAFVFLDREVSGGYTRGAVMAAAYTAAEAVGAPLLGARLRSRPFRREIAVGLGVCSLFFGAFALVPAAPAPVVVAMAAVAGAAGAAVPGALRSMVADLVPERALHSALSWESSLNMAVWAVAPALVTTAAARWSAAVPFLVAAAATLTGAACVFLLPEKTGVRDPAGQRRGTAGPLASVWRIYLTSAAAMYLLATVELALPALLEQRGRPVAYSGPLLTGFALTGIFGGLLYGLRTWPGGPERHSTLLLYATVAATGAMATAPAIGVMSALLLLAGLCQAVVLIARNLSLQRALPPDLHPVGYSLQYAGSGIGYGISAAATGLLLAHTRPSTTVLIAAAVTLVLTTATVPGRNRLPPGGEDRQSAVGNDHRPTGAPSSQDLDAPGRPRM</sequence>
<feature type="transmembrane region" description="Helical" evidence="2">
    <location>
        <begin position="77"/>
        <end position="95"/>
    </location>
</feature>
<feature type="transmembrane region" description="Helical" evidence="2">
    <location>
        <begin position="12"/>
        <end position="35"/>
    </location>
</feature>
<proteinExistence type="predicted"/>
<evidence type="ECO:0000256" key="1">
    <source>
        <dbReference type="SAM" id="MobiDB-lite"/>
    </source>
</evidence>
<organism evidence="3 4">
    <name type="scientific">Streptomyces lavendulocolor</name>
    <dbReference type="NCBI Taxonomy" id="67316"/>
    <lineage>
        <taxon>Bacteria</taxon>
        <taxon>Bacillati</taxon>
        <taxon>Actinomycetota</taxon>
        <taxon>Actinomycetes</taxon>
        <taxon>Kitasatosporales</taxon>
        <taxon>Streptomycetaceae</taxon>
        <taxon>Streptomyces</taxon>
    </lineage>
</organism>
<evidence type="ECO:0000313" key="4">
    <source>
        <dbReference type="Proteomes" id="UP001550378"/>
    </source>
</evidence>
<dbReference type="PANTHER" id="PTHR23542">
    <property type="match status" value="1"/>
</dbReference>
<feature type="transmembrane region" description="Helical" evidence="2">
    <location>
        <begin position="241"/>
        <end position="263"/>
    </location>
</feature>
<dbReference type="InterPro" id="IPR036259">
    <property type="entry name" value="MFS_trans_sf"/>
</dbReference>
<comment type="caution">
    <text evidence="3">The sequence shown here is derived from an EMBL/GenBank/DDBJ whole genome shotgun (WGS) entry which is preliminary data.</text>
</comment>
<feature type="compositionally biased region" description="Basic and acidic residues" evidence="1">
    <location>
        <begin position="388"/>
        <end position="401"/>
    </location>
</feature>
<feature type="transmembrane region" description="Helical" evidence="2">
    <location>
        <begin position="101"/>
        <end position="120"/>
    </location>
</feature>
<feature type="region of interest" description="Disordered" evidence="1">
    <location>
        <begin position="379"/>
        <end position="418"/>
    </location>
</feature>
<name>A0ABV2W8T6_9ACTN</name>
<keyword evidence="2" id="KW-0812">Transmembrane</keyword>
<dbReference type="Gene3D" id="1.20.1250.20">
    <property type="entry name" value="MFS general substrate transporter like domains"/>
    <property type="match status" value="1"/>
</dbReference>
<dbReference type="EMBL" id="JBEXZR010000020">
    <property type="protein sequence ID" value="MEU0709963.1"/>
    <property type="molecule type" value="Genomic_DNA"/>
</dbReference>
<feature type="transmembrane region" description="Helical" evidence="2">
    <location>
        <begin position="275"/>
        <end position="294"/>
    </location>
</feature>
<keyword evidence="4" id="KW-1185">Reference proteome</keyword>
<protein>
    <submittedName>
        <fullName evidence="3">MFS transporter</fullName>
    </submittedName>
</protein>